<feature type="compositionally biased region" description="Basic residues" evidence="4">
    <location>
        <begin position="302"/>
        <end position="312"/>
    </location>
</feature>
<feature type="compositionally biased region" description="Low complexity" evidence="4">
    <location>
        <begin position="439"/>
        <end position="461"/>
    </location>
</feature>
<dbReference type="InterPro" id="IPR051644">
    <property type="entry name" value="TRAMP_AT-DNA-binding"/>
</dbReference>
<feature type="region of interest" description="Disordered" evidence="4">
    <location>
        <begin position="135"/>
        <end position="159"/>
    </location>
</feature>
<proteinExistence type="predicted"/>
<dbReference type="PANTHER" id="PTHR46543">
    <property type="entry name" value="ZINC FINGER CCHC DOMAIN-CONTAINING PROTEIN 7"/>
    <property type="match status" value="1"/>
</dbReference>
<protein>
    <submittedName>
        <fullName evidence="7">AF4/FMR2 family member 4-like</fullName>
    </submittedName>
</protein>
<keyword evidence="6" id="KW-1185">Reference proteome</keyword>
<gene>
    <name evidence="7" type="primary">LOC116950838</name>
</gene>
<feature type="compositionally biased region" description="Low complexity" evidence="4">
    <location>
        <begin position="77"/>
        <end position="108"/>
    </location>
</feature>
<dbReference type="KEGG" id="pmrn:116950838"/>
<feature type="region of interest" description="Disordered" evidence="4">
    <location>
        <begin position="67"/>
        <end position="108"/>
    </location>
</feature>
<dbReference type="InterPro" id="IPR029201">
    <property type="entry name" value="Jiraiya"/>
</dbReference>
<feature type="transmembrane region" description="Helical" evidence="5">
    <location>
        <begin position="246"/>
        <end position="271"/>
    </location>
</feature>
<evidence type="ECO:0000256" key="2">
    <source>
        <dbReference type="ARBA" id="ARBA00022737"/>
    </source>
</evidence>
<evidence type="ECO:0000313" key="6">
    <source>
        <dbReference type="Proteomes" id="UP001318040"/>
    </source>
</evidence>
<dbReference type="GeneID" id="116950838"/>
<keyword evidence="5" id="KW-0812">Transmembrane</keyword>
<evidence type="ECO:0000313" key="7">
    <source>
        <dbReference type="RefSeq" id="XP_032824833.1"/>
    </source>
</evidence>
<feature type="region of interest" description="Disordered" evidence="4">
    <location>
        <begin position="392"/>
        <end position="533"/>
    </location>
</feature>
<feature type="compositionally biased region" description="Low complexity" evidence="4">
    <location>
        <begin position="135"/>
        <end position="152"/>
    </location>
</feature>
<dbReference type="GO" id="GO:0071039">
    <property type="term" value="P:nuclear polyadenylation-dependent CUT catabolic process"/>
    <property type="evidence" value="ECO:0007669"/>
    <property type="project" value="TreeGrafter"/>
</dbReference>
<sequence>MRPKALNSPPRSHRVSGGERTRVDLTMARMAGPLLGGTLLGLSASLSAALNLALLFQLQGAFRQQRCDEQHQHATEKQQQQQQQQQPPPHHQQQQQQHPPQTPQQQQFQDLLHHHEQLQQQHQYTEQQLQYPGFQPQQQLQQQQQQPQPQQQTDESGNAAGAAAAIMRTSAMCLAAVALSLNLCCASICVIHALLASRMVHAHRAQRFVESTQKARLVTMALFCLALLSFTAALSLHAFLVLDVPAFLACAGALGCGVLLSASGLVHGLAAARRSAQLPARVPRAPATLMPPPPLPPPQQQHHQHQQHHHPQQHQQQQQQQQPPGSGLQAEASACRPEPRARALSFWNQVALSEHGRSDDNGDDFTLAANDCAAAGSGGAAGEELCTLSASLPHPRHHQRVPPHNGRERFVDVPAESCGSRRKTASMSDIVAESRRQQPHQQQPHQQQQQQHQQQKQQQHQQQHHHHHQQQQPPPQQHQQQQQRHHMDPLSLLSSKMAAAGGGCSGTATMGSRDRQGANQHGPVSGDARPWNGVTRELKAAQARWRLTDISNTTLV</sequence>
<organism evidence="6 7">
    <name type="scientific">Petromyzon marinus</name>
    <name type="common">Sea lamprey</name>
    <dbReference type="NCBI Taxonomy" id="7757"/>
    <lineage>
        <taxon>Eukaryota</taxon>
        <taxon>Metazoa</taxon>
        <taxon>Chordata</taxon>
        <taxon>Craniata</taxon>
        <taxon>Vertebrata</taxon>
        <taxon>Cyclostomata</taxon>
        <taxon>Hyperoartia</taxon>
        <taxon>Petromyzontiformes</taxon>
        <taxon>Petromyzontidae</taxon>
        <taxon>Petromyzon</taxon>
    </lineage>
</organism>
<dbReference type="GO" id="GO:0003723">
    <property type="term" value="F:RNA binding"/>
    <property type="evidence" value="ECO:0007669"/>
    <property type="project" value="TreeGrafter"/>
</dbReference>
<dbReference type="GO" id="GO:0071038">
    <property type="term" value="P:TRAMP-dependent tRNA surveillance pathway"/>
    <property type="evidence" value="ECO:0007669"/>
    <property type="project" value="TreeGrafter"/>
</dbReference>
<feature type="compositionally biased region" description="Pro residues" evidence="4">
    <location>
        <begin position="289"/>
        <end position="299"/>
    </location>
</feature>
<feature type="region of interest" description="Disordered" evidence="4">
    <location>
        <begin position="284"/>
        <end position="335"/>
    </location>
</feature>
<dbReference type="CTD" id="100130519"/>
<feature type="compositionally biased region" description="Basic and acidic residues" evidence="4">
    <location>
        <begin position="67"/>
        <end position="76"/>
    </location>
</feature>
<dbReference type="Pfam" id="PF15038">
    <property type="entry name" value="Jiraiya"/>
    <property type="match status" value="1"/>
</dbReference>
<evidence type="ECO:0000256" key="1">
    <source>
        <dbReference type="ARBA" id="ARBA00004123"/>
    </source>
</evidence>
<dbReference type="GO" id="GO:0071036">
    <property type="term" value="P:nuclear polyadenylation-dependent snoRNA catabolic process"/>
    <property type="evidence" value="ECO:0007669"/>
    <property type="project" value="TreeGrafter"/>
</dbReference>
<feature type="region of interest" description="Disordered" evidence="4">
    <location>
        <begin position="1"/>
        <end position="21"/>
    </location>
</feature>
<dbReference type="PANTHER" id="PTHR46543:SF2">
    <property type="entry name" value="AGAP013096-PA"/>
    <property type="match status" value="1"/>
</dbReference>
<keyword evidence="5" id="KW-0472">Membrane</keyword>
<dbReference type="GO" id="GO:0071031">
    <property type="term" value="P:nuclear mRNA surveillance of mRNA 3'-end processing"/>
    <property type="evidence" value="ECO:0007669"/>
    <property type="project" value="TreeGrafter"/>
</dbReference>
<keyword evidence="5" id="KW-1133">Transmembrane helix</keyword>
<dbReference type="Proteomes" id="UP001318040">
    <property type="component" value="Chromosome 40"/>
</dbReference>
<dbReference type="GO" id="GO:0031499">
    <property type="term" value="C:TRAMP complex"/>
    <property type="evidence" value="ECO:0007669"/>
    <property type="project" value="TreeGrafter"/>
</dbReference>
<dbReference type="GO" id="GO:0071035">
    <property type="term" value="P:nuclear polyadenylation-dependent rRNA catabolic process"/>
    <property type="evidence" value="ECO:0007669"/>
    <property type="project" value="TreeGrafter"/>
</dbReference>
<keyword evidence="3" id="KW-0539">Nucleus</keyword>
<evidence type="ECO:0000256" key="4">
    <source>
        <dbReference type="SAM" id="MobiDB-lite"/>
    </source>
</evidence>
<keyword evidence="2" id="KW-0677">Repeat</keyword>
<name>A0AAJ7TVD7_PETMA</name>
<comment type="subcellular location">
    <subcellularLocation>
        <location evidence="1">Nucleus</location>
    </subcellularLocation>
</comment>
<dbReference type="AlphaFoldDB" id="A0AAJ7TVD7"/>
<evidence type="ECO:0000256" key="3">
    <source>
        <dbReference type="ARBA" id="ARBA00023242"/>
    </source>
</evidence>
<dbReference type="GO" id="GO:0071037">
    <property type="term" value="P:nuclear polyadenylation-dependent snRNA catabolic process"/>
    <property type="evidence" value="ECO:0007669"/>
    <property type="project" value="TreeGrafter"/>
</dbReference>
<accession>A0AAJ7TVD7</accession>
<dbReference type="RefSeq" id="XP_032824833.1">
    <property type="nucleotide sequence ID" value="XM_032968942.1"/>
</dbReference>
<feature type="transmembrane region" description="Helical" evidence="5">
    <location>
        <begin position="174"/>
        <end position="196"/>
    </location>
</feature>
<feature type="transmembrane region" description="Helical" evidence="5">
    <location>
        <begin position="217"/>
        <end position="240"/>
    </location>
</feature>
<evidence type="ECO:0000256" key="5">
    <source>
        <dbReference type="SAM" id="Phobius"/>
    </source>
</evidence>
<feature type="compositionally biased region" description="Low complexity" evidence="4">
    <location>
        <begin position="313"/>
        <end position="324"/>
    </location>
</feature>
<reference evidence="7" key="1">
    <citation type="submission" date="2025-08" db="UniProtKB">
        <authorList>
            <consortium name="RefSeq"/>
        </authorList>
    </citation>
    <scope>IDENTIFICATION</scope>
    <source>
        <tissue evidence="7">Sperm</tissue>
    </source>
</reference>